<dbReference type="Proteomes" id="UP001476950">
    <property type="component" value="Unassembled WGS sequence"/>
</dbReference>
<evidence type="ECO:0000313" key="3">
    <source>
        <dbReference type="Proteomes" id="UP001476950"/>
    </source>
</evidence>
<dbReference type="RefSeq" id="WP_190452794.1">
    <property type="nucleotide sequence ID" value="NZ_JAMPLM010000112.1"/>
</dbReference>
<dbReference type="InterPro" id="IPR037883">
    <property type="entry name" value="Knr4/Smi1-like_sf"/>
</dbReference>
<dbReference type="Gene3D" id="3.40.1580.10">
    <property type="entry name" value="SMI1/KNR4-like"/>
    <property type="match status" value="1"/>
</dbReference>
<evidence type="ECO:0000259" key="1">
    <source>
        <dbReference type="SMART" id="SM00860"/>
    </source>
</evidence>
<sequence length="128" mass="14818">MISPLNRIMNWLQVNCSDYAESFLPGLFDRDIQAIEERLQLCLPESLHALYQWHNGTEESPNHRDAFVVFHFSPLEQMAEVYEDLYSADLDECLTLKDGRRMFPFSQYNDGFLAILIEDSVTPKAGQV</sequence>
<accession>A0ABV0KUD9</accession>
<organism evidence="2 3">
    <name type="scientific">Stenomitos frigidus AS-A4</name>
    <dbReference type="NCBI Taxonomy" id="2933935"/>
    <lineage>
        <taxon>Bacteria</taxon>
        <taxon>Bacillati</taxon>
        <taxon>Cyanobacteriota</taxon>
        <taxon>Cyanophyceae</taxon>
        <taxon>Leptolyngbyales</taxon>
        <taxon>Leptolyngbyaceae</taxon>
        <taxon>Stenomitos</taxon>
    </lineage>
</organism>
<dbReference type="InterPro" id="IPR018958">
    <property type="entry name" value="Knr4/Smi1-like_dom"/>
</dbReference>
<evidence type="ECO:0000313" key="2">
    <source>
        <dbReference type="EMBL" id="MEP1062884.1"/>
    </source>
</evidence>
<dbReference type="EMBL" id="JAMPLM010000112">
    <property type="protein sequence ID" value="MEP1062884.1"/>
    <property type="molecule type" value="Genomic_DNA"/>
</dbReference>
<proteinExistence type="predicted"/>
<feature type="domain" description="Knr4/Smi1-like" evidence="1">
    <location>
        <begin position="26"/>
        <end position="119"/>
    </location>
</feature>
<keyword evidence="3" id="KW-1185">Reference proteome</keyword>
<protein>
    <submittedName>
        <fullName evidence="2">SMI1/KNR4 family protein</fullName>
    </submittedName>
</protein>
<comment type="caution">
    <text evidence="2">The sequence shown here is derived from an EMBL/GenBank/DDBJ whole genome shotgun (WGS) entry which is preliminary data.</text>
</comment>
<name>A0ABV0KUD9_9CYAN</name>
<reference evidence="2 3" key="1">
    <citation type="submission" date="2022-04" db="EMBL/GenBank/DDBJ databases">
        <title>Positive selection, recombination, and allopatry shape intraspecific diversity of widespread and dominant cyanobacteria.</title>
        <authorList>
            <person name="Wei J."/>
            <person name="Shu W."/>
            <person name="Hu C."/>
        </authorList>
    </citation>
    <scope>NUCLEOTIDE SEQUENCE [LARGE SCALE GENOMIC DNA]</scope>
    <source>
        <strain evidence="2 3">AS-A4</strain>
    </source>
</reference>
<feature type="non-terminal residue" evidence="2">
    <location>
        <position position="128"/>
    </location>
</feature>
<gene>
    <name evidence="2" type="ORF">NDI38_31440</name>
</gene>
<dbReference type="SMART" id="SM00860">
    <property type="entry name" value="SMI1_KNR4"/>
    <property type="match status" value="1"/>
</dbReference>
<dbReference type="SUPFAM" id="SSF160631">
    <property type="entry name" value="SMI1/KNR4-like"/>
    <property type="match status" value="1"/>
</dbReference>
<dbReference type="Pfam" id="PF09346">
    <property type="entry name" value="SMI1_KNR4"/>
    <property type="match status" value="1"/>
</dbReference>